<reference evidence="1 2" key="1">
    <citation type="submission" date="2018-09" db="EMBL/GenBank/DDBJ databases">
        <title>Phylogeny of the Shewanellaceae, and recommendation for two new genera, Pseudoshewanella and Parashewanella.</title>
        <authorList>
            <person name="Wang G."/>
        </authorList>
    </citation>
    <scope>NUCLEOTIDE SEQUENCE [LARGE SCALE GENOMIC DNA]</scope>
    <source>
        <strain evidence="1 2">C51</strain>
    </source>
</reference>
<dbReference type="RefSeq" id="WP_121840375.1">
    <property type="nucleotide sequence ID" value="NZ_ML014830.1"/>
</dbReference>
<dbReference type="OrthoDB" id="6626107at2"/>
<evidence type="ECO:0000313" key="1">
    <source>
        <dbReference type="EMBL" id="RLV58299.1"/>
    </source>
</evidence>
<dbReference type="EMBL" id="QZEI01000081">
    <property type="protein sequence ID" value="RLV58299.1"/>
    <property type="molecule type" value="Genomic_DNA"/>
</dbReference>
<organism evidence="1 2">
    <name type="scientific">Parashewanella curva</name>
    <dbReference type="NCBI Taxonomy" id="2338552"/>
    <lineage>
        <taxon>Bacteria</taxon>
        <taxon>Pseudomonadati</taxon>
        <taxon>Pseudomonadota</taxon>
        <taxon>Gammaproteobacteria</taxon>
        <taxon>Alteromonadales</taxon>
        <taxon>Shewanellaceae</taxon>
        <taxon>Parashewanella</taxon>
    </lineage>
</organism>
<dbReference type="AlphaFoldDB" id="A0A3L8PU08"/>
<proteinExistence type="predicted"/>
<protein>
    <recommendedName>
        <fullName evidence="3">SIR2-like domain-containing protein</fullName>
    </recommendedName>
</protein>
<keyword evidence="2" id="KW-1185">Reference proteome</keyword>
<comment type="caution">
    <text evidence="1">The sequence shown here is derived from an EMBL/GenBank/DDBJ whole genome shotgun (WGS) entry which is preliminary data.</text>
</comment>
<evidence type="ECO:0000313" key="2">
    <source>
        <dbReference type="Proteomes" id="UP000281474"/>
    </source>
</evidence>
<dbReference type="Proteomes" id="UP000281474">
    <property type="component" value="Unassembled WGS sequence"/>
</dbReference>
<gene>
    <name evidence="1" type="ORF">D5018_17980</name>
</gene>
<name>A0A3L8PU08_9GAMM</name>
<accession>A0A3L8PU08</accession>
<sequence length="304" mass="35076">MLSLFLGAGFSKWAFDLPLVNDLFDFDIEPTSELEMRRLLLIENDWKEWRANNLNITPERFVYWCMNKSSHRKSRIIWYISRRLSEPFMTKIRGGLTSAMFDERRIRENPRIVELRCFFEQLLKKGLTSVITCNYDTIVECILGTKKFNYGVQGEQLVGRGINPQFPWQNAHLKVMGELPLIKLHGSLSWDENKKYTSGKLGKAGKSFIVPPAPEKLAPDELADVWQLGAELLVGTRFLIVFGFAFNPYDEALLNFLKQHTKNVENVLLVDPFPNFSAAKKLWSNCNIRSVDPRNNNLLDLALD</sequence>
<evidence type="ECO:0008006" key="3">
    <source>
        <dbReference type="Google" id="ProtNLM"/>
    </source>
</evidence>